<name>A0A0J1B888_RHOIS</name>
<organism evidence="2 3">
    <name type="scientific">Rhodopirellula islandica</name>
    <dbReference type="NCBI Taxonomy" id="595434"/>
    <lineage>
        <taxon>Bacteria</taxon>
        <taxon>Pseudomonadati</taxon>
        <taxon>Planctomycetota</taxon>
        <taxon>Planctomycetia</taxon>
        <taxon>Pirellulales</taxon>
        <taxon>Pirellulaceae</taxon>
        <taxon>Rhodopirellula</taxon>
    </lineage>
</organism>
<evidence type="ECO:0000313" key="2">
    <source>
        <dbReference type="EMBL" id="KLU02783.1"/>
    </source>
</evidence>
<sequence length="53" mass="5757">MRVRRTRRLVRSAVQQVAAEAMAVGLHRTSLTKGRGKASLVDDGDAVERLPGL</sequence>
<dbReference type="Proteomes" id="UP000036367">
    <property type="component" value="Unassembled WGS sequence"/>
</dbReference>
<evidence type="ECO:0000256" key="1">
    <source>
        <dbReference type="SAM" id="MobiDB-lite"/>
    </source>
</evidence>
<comment type="caution">
    <text evidence="2">The sequence shown here is derived from an EMBL/GenBank/DDBJ whole genome shotgun (WGS) entry which is preliminary data.</text>
</comment>
<accession>A0A0J1B888</accession>
<dbReference type="EMBL" id="LECT01000043">
    <property type="protein sequence ID" value="KLU02783.1"/>
    <property type="molecule type" value="Genomic_DNA"/>
</dbReference>
<reference evidence="2" key="1">
    <citation type="submission" date="2015-05" db="EMBL/GenBank/DDBJ databases">
        <title>Permanent draft genome of Rhodopirellula islandicus K833.</title>
        <authorList>
            <person name="Kizina J."/>
            <person name="Richter M."/>
            <person name="Glockner F.O."/>
            <person name="Harder J."/>
        </authorList>
    </citation>
    <scope>NUCLEOTIDE SEQUENCE [LARGE SCALE GENOMIC DNA]</scope>
    <source>
        <strain evidence="2">K833</strain>
    </source>
</reference>
<dbReference type="PATRIC" id="fig|595434.4.peg.4822"/>
<dbReference type="STRING" id="595434.RISK_005079"/>
<feature type="region of interest" description="Disordered" evidence="1">
    <location>
        <begin position="33"/>
        <end position="53"/>
    </location>
</feature>
<gene>
    <name evidence="2" type="ORF">RISK_005079</name>
</gene>
<keyword evidence="3" id="KW-1185">Reference proteome</keyword>
<protein>
    <submittedName>
        <fullName evidence="2">Uncharacterized protein</fullName>
    </submittedName>
</protein>
<evidence type="ECO:0000313" key="3">
    <source>
        <dbReference type="Proteomes" id="UP000036367"/>
    </source>
</evidence>
<proteinExistence type="predicted"/>
<dbReference type="AlphaFoldDB" id="A0A0J1B888"/>